<feature type="region of interest" description="Disordered" evidence="1">
    <location>
        <begin position="42"/>
        <end position="66"/>
    </location>
</feature>
<dbReference type="EMBL" id="JAJVCN010000004">
    <property type="protein sequence ID" value="MCE7009594.1"/>
    <property type="molecule type" value="Genomic_DNA"/>
</dbReference>
<feature type="signal peptide" evidence="2">
    <location>
        <begin position="1"/>
        <end position="28"/>
    </location>
</feature>
<keyword evidence="2" id="KW-0732">Signal</keyword>
<feature type="chain" id="PRO_5047331653" evidence="2">
    <location>
        <begin position="29"/>
        <end position="102"/>
    </location>
</feature>
<evidence type="ECO:0000256" key="2">
    <source>
        <dbReference type="SAM" id="SignalP"/>
    </source>
</evidence>
<feature type="compositionally biased region" description="Basic and acidic residues" evidence="1">
    <location>
        <begin position="45"/>
        <end position="57"/>
    </location>
</feature>
<proteinExistence type="predicted"/>
<reference evidence="3 4" key="1">
    <citation type="submission" date="2021-12" db="EMBL/GenBank/DDBJ databases">
        <title>Genome sequence of Kibdelosporangium philippinense ATCC 49844.</title>
        <authorList>
            <person name="Fedorov E.A."/>
            <person name="Omeragic M."/>
            <person name="Shalygina K.F."/>
            <person name="Maclea K.S."/>
        </authorList>
    </citation>
    <scope>NUCLEOTIDE SEQUENCE [LARGE SCALE GENOMIC DNA]</scope>
    <source>
        <strain evidence="3 4">ATCC 49844</strain>
    </source>
</reference>
<evidence type="ECO:0000313" key="3">
    <source>
        <dbReference type="EMBL" id="MCE7009594.1"/>
    </source>
</evidence>
<dbReference type="Proteomes" id="UP001521150">
    <property type="component" value="Unassembled WGS sequence"/>
</dbReference>
<name>A0ABS8ZPT8_9PSEU</name>
<organism evidence="3 4">
    <name type="scientific">Kibdelosporangium philippinense</name>
    <dbReference type="NCBI Taxonomy" id="211113"/>
    <lineage>
        <taxon>Bacteria</taxon>
        <taxon>Bacillati</taxon>
        <taxon>Actinomycetota</taxon>
        <taxon>Actinomycetes</taxon>
        <taxon>Pseudonocardiales</taxon>
        <taxon>Pseudonocardiaceae</taxon>
        <taxon>Kibdelosporangium</taxon>
    </lineage>
</organism>
<protein>
    <submittedName>
        <fullName evidence="3">Uncharacterized protein</fullName>
    </submittedName>
</protein>
<evidence type="ECO:0000256" key="1">
    <source>
        <dbReference type="SAM" id="MobiDB-lite"/>
    </source>
</evidence>
<sequence>MGIRVLIRGAVLTAVAAGSLVTMQTVSAAEACAAEATVQGCTPAKKQEEGFSTKRSCDWAGSSGAQAGRWTKWNCSRALGGYELWVQTCTARSASEVAAVRD</sequence>
<dbReference type="RefSeq" id="WP_233731126.1">
    <property type="nucleotide sequence ID" value="NZ_JAJVCN010000004.1"/>
</dbReference>
<keyword evidence="4" id="KW-1185">Reference proteome</keyword>
<evidence type="ECO:0000313" key="4">
    <source>
        <dbReference type="Proteomes" id="UP001521150"/>
    </source>
</evidence>
<accession>A0ABS8ZPT8</accession>
<gene>
    <name evidence="3" type="ORF">LWC34_43320</name>
</gene>
<comment type="caution">
    <text evidence="3">The sequence shown here is derived from an EMBL/GenBank/DDBJ whole genome shotgun (WGS) entry which is preliminary data.</text>
</comment>